<dbReference type="Proteomes" id="UP001060170">
    <property type="component" value="Chromosome 16"/>
</dbReference>
<protein>
    <submittedName>
        <fullName evidence="1">Uncharacterized protein</fullName>
    </submittedName>
</protein>
<evidence type="ECO:0000313" key="2">
    <source>
        <dbReference type="Proteomes" id="UP001060170"/>
    </source>
</evidence>
<proteinExistence type="predicted"/>
<name>A0ACC0DRK8_9BASI</name>
<dbReference type="EMBL" id="CM045880">
    <property type="protein sequence ID" value="KAI7938148.1"/>
    <property type="molecule type" value="Genomic_DNA"/>
</dbReference>
<organism evidence="1 2">
    <name type="scientific">Puccinia striiformis f. sp. tritici</name>
    <dbReference type="NCBI Taxonomy" id="168172"/>
    <lineage>
        <taxon>Eukaryota</taxon>
        <taxon>Fungi</taxon>
        <taxon>Dikarya</taxon>
        <taxon>Basidiomycota</taxon>
        <taxon>Pucciniomycotina</taxon>
        <taxon>Pucciniomycetes</taxon>
        <taxon>Pucciniales</taxon>
        <taxon>Pucciniaceae</taxon>
        <taxon>Puccinia</taxon>
    </lineage>
</organism>
<comment type="caution">
    <text evidence="1">The sequence shown here is derived from an EMBL/GenBank/DDBJ whole genome shotgun (WGS) entry which is preliminary data.</text>
</comment>
<accession>A0ACC0DRK8</accession>
<reference evidence="2" key="1">
    <citation type="journal article" date="2018" name="BMC Genomics">
        <title>Genomic insights into host adaptation between the wheat stripe rust pathogen (Puccinia striiformis f. sp. tritici) and the barley stripe rust pathogen (Puccinia striiformis f. sp. hordei).</title>
        <authorList>
            <person name="Xia C."/>
            <person name="Wang M."/>
            <person name="Yin C."/>
            <person name="Cornejo O.E."/>
            <person name="Hulbert S.H."/>
            <person name="Chen X."/>
        </authorList>
    </citation>
    <scope>NUCLEOTIDE SEQUENCE [LARGE SCALE GENOMIC DNA]</scope>
    <source>
        <strain evidence="2">93-210</strain>
    </source>
</reference>
<reference evidence="1 2" key="3">
    <citation type="journal article" date="2022" name="Microbiol. Spectr.">
        <title>Folding features and dynamics of 3D genome architecture in plant fungal pathogens.</title>
        <authorList>
            <person name="Xia C."/>
        </authorList>
    </citation>
    <scope>NUCLEOTIDE SEQUENCE [LARGE SCALE GENOMIC DNA]</scope>
    <source>
        <strain evidence="1 2">93-210</strain>
    </source>
</reference>
<evidence type="ECO:0000313" key="1">
    <source>
        <dbReference type="EMBL" id="KAI7938148.1"/>
    </source>
</evidence>
<gene>
    <name evidence="1" type="ORF">MJO28_015068</name>
</gene>
<sequence>MPILLDLTRVIGIIHPALSQFKCLSDLRFGKILQSQSFMINELFNIIVDFPETMLVLQDLRICTNETDQSSCLVHELRAANTQRLLHPGADTQDVITQYILLMKALQVLDPPGVLLSWVAQPEENDYHLIDWFPDPVDAPIGFKNLLKDDIIKSLVTNYQNQDGFVKELQSLLASRLLAVKSFDVTQELQLDSSSEKPAQPKNNELGTISPLIPSQQGPATD</sequence>
<keyword evidence="2" id="KW-1185">Reference proteome</keyword>
<reference evidence="2" key="2">
    <citation type="journal article" date="2018" name="Mol. Plant Microbe Interact.">
        <title>Genome sequence resources for the wheat stripe rust pathogen (Puccinia striiformis f. sp. tritici) and the barley stripe rust pathogen (Puccinia striiformis f. sp. hordei).</title>
        <authorList>
            <person name="Xia C."/>
            <person name="Wang M."/>
            <person name="Yin C."/>
            <person name="Cornejo O.E."/>
            <person name="Hulbert S.H."/>
            <person name="Chen X."/>
        </authorList>
    </citation>
    <scope>NUCLEOTIDE SEQUENCE [LARGE SCALE GENOMIC DNA]</scope>
    <source>
        <strain evidence="2">93-210</strain>
    </source>
</reference>